<comment type="caution">
    <text evidence="1">The sequence shown here is derived from an EMBL/GenBank/DDBJ whole genome shotgun (WGS) entry which is preliminary data.</text>
</comment>
<proteinExistence type="predicted"/>
<dbReference type="AlphaFoldDB" id="A0ABD0JKL1"/>
<keyword evidence="2" id="KW-1185">Reference proteome</keyword>
<gene>
    <name evidence="1" type="ORF">BaRGS_00033212</name>
</gene>
<dbReference type="EMBL" id="JACVVK020000403">
    <property type="protein sequence ID" value="KAK7475523.1"/>
    <property type="molecule type" value="Genomic_DNA"/>
</dbReference>
<evidence type="ECO:0000313" key="1">
    <source>
        <dbReference type="EMBL" id="KAK7475523.1"/>
    </source>
</evidence>
<protein>
    <submittedName>
        <fullName evidence="1">Uncharacterized protein</fullName>
    </submittedName>
</protein>
<name>A0ABD0JKL1_9CAEN</name>
<reference evidence="1 2" key="1">
    <citation type="journal article" date="2023" name="Sci. Data">
        <title>Genome assembly of the Korean intertidal mud-creeper Batillaria attramentaria.</title>
        <authorList>
            <person name="Patra A.K."/>
            <person name="Ho P.T."/>
            <person name="Jun S."/>
            <person name="Lee S.J."/>
            <person name="Kim Y."/>
            <person name="Won Y.J."/>
        </authorList>
    </citation>
    <scope>NUCLEOTIDE SEQUENCE [LARGE SCALE GENOMIC DNA]</scope>
    <source>
        <strain evidence="1">Wonlab-2016</strain>
    </source>
</reference>
<sequence>MNGNSNTAKGYVDNTGSVLFPISAGNTAPRIPFVNGKLNYAGAEIRSLDSYVCVSQKTNTEGQALSPRHKKLVISITTSLWLIMLYPLE</sequence>
<dbReference type="Proteomes" id="UP001519460">
    <property type="component" value="Unassembled WGS sequence"/>
</dbReference>
<evidence type="ECO:0000313" key="2">
    <source>
        <dbReference type="Proteomes" id="UP001519460"/>
    </source>
</evidence>
<accession>A0ABD0JKL1</accession>
<organism evidence="1 2">
    <name type="scientific">Batillaria attramentaria</name>
    <dbReference type="NCBI Taxonomy" id="370345"/>
    <lineage>
        <taxon>Eukaryota</taxon>
        <taxon>Metazoa</taxon>
        <taxon>Spiralia</taxon>
        <taxon>Lophotrochozoa</taxon>
        <taxon>Mollusca</taxon>
        <taxon>Gastropoda</taxon>
        <taxon>Caenogastropoda</taxon>
        <taxon>Sorbeoconcha</taxon>
        <taxon>Cerithioidea</taxon>
        <taxon>Batillariidae</taxon>
        <taxon>Batillaria</taxon>
    </lineage>
</organism>